<dbReference type="AlphaFoldDB" id="A0A919DRD1"/>
<dbReference type="EMBL" id="BNBT01000074">
    <property type="protein sequence ID" value="GHE71976.1"/>
    <property type="molecule type" value="Genomic_DNA"/>
</dbReference>
<organism evidence="1 2">
    <name type="scientific">Streptomyces longispororuber</name>
    <dbReference type="NCBI Taxonomy" id="68230"/>
    <lineage>
        <taxon>Bacteria</taxon>
        <taxon>Bacillati</taxon>
        <taxon>Actinomycetota</taxon>
        <taxon>Actinomycetes</taxon>
        <taxon>Kitasatosporales</taxon>
        <taxon>Streptomycetaceae</taxon>
        <taxon>Streptomyces</taxon>
    </lineage>
</organism>
<dbReference type="Gene3D" id="3.40.1800.10">
    <property type="entry name" value="His-Me finger endonucleases"/>
    <property type="match status" value="1"/>
</dbReference>
<dbReference type="SUPFAM" id="SSF54060">
    <property type="entry name" value="His-Me finger endonucleases"/>
    <property type="match status" value="1"/>
</dbReference>
<comment type="caution">
    <text evidence="1">The sequence shown here is derived from an EMBL/GenBank/DDBJ whole genome shotgun (WGS) entry which is preliminary data.</text>
</comment>
<reference evidence="1" key="1">
    <citation type="journal article" date="2014" name="Int. J. Syst. Evol. Microbiol.">
        <title>Complete genome sequence of Corynebacterium casei LMG S-19264T (=DSM 44701T), isolated from a smear-ripened cheese.</title>
        <authorList>
            <consortium name="US DOE Joint Genome Institute (JGI-PGF)"/>
            <person name="Walter F."/>
            <person name="Albersmeier A."/>
            <person name="Kalinowski J."/>
            <person name="Ruckert C."/>
        </authorList>
    </citation>
    <scope>NUCLEOTIDE SEQUENCE</scope>
    <source>
        <strain evidence="1">JCM 4784</strain>
    </source>
</reference>
<dbReference type="Pfam" id="PF02945">
    <property type="entry name" value="Endonuclease_7"/>
    <property type="match status" value="1"/>
</dbReference>
<reference evidence="1" key="2">
    <citation type="submission" date="2020-09" db="EMBL/GenBank/DDBJ databases">
        <authorList>
            <person name="Sun Q."/>
            <person name="Ohkuma M."/>
        </authorList>
    </citation>
    <scope>NUCLEOTIDE SEQUENCE</scope>
    <source>
        <strain evidence="1">JCM 4784</strain>
    </source>
</reference>
<dbReference type="InterPro" id="IPR004211">
    <property type="entry name" value="Endonuclease_7"/>
</dbReference>
<dbReference type="InterPro" id="IPR044925">
    <property type="entry name" value="His-Me_finger_sf"/>
</dbReference>
<evidence type="ECO:0000313" key="1">
    <source>
        <dbReference type="EMBL" id="GHE71976.1"/>
    </source>
</evidence>
<dbReference type="RefSeq" id="WP_190137855.1">
    <property type="nucleotide sequence ID" value="NZ_BNBT01000074.1"/>
</dbReference>
<gene>
    <name evidence="1" type="ORF">GCM10018785_45290</name>
</gene>
<dbReference type="InterPro" id="IPR038563">
    <property type="entry name" value="Endonuclease_7_sf"/>
</dbReference>
<accession>A0A919DRD1</accession>
<protein>
    <recommendedName>
        <fullName evidence="3">Endonuclease VII</fullName>
    </recommendedName>
</protein>
<proteinExistence type="predicted"/>
<sequence>MPLVTRERARSLFADLTHAAAVPLDPDVLLHMPGLRQHGHVFFGDIAVRCYKHKARWMYDERDVRAAGQVLTDLHVDLGDVVDVQLPAYRDIPERDPEEWHRPDWRRTLVSWMVNRARFKLFQEDRPYEEWGDWRAIGDNGLPGGLTWEEFVAYSGQARHLQSIAGTRPLELLVWNGETWLLPRAYADFLDRWEQREGELVDQVRLCRCGARGPYWGGWRRNTRTGYVTLCPPCAGESSQLYTGHLRGVLYAAHRRRGSRADDYLCRLCKESPAAAWDHCHEHGYVRGPLCGSCNTREGTGLPYLFLRLEGAALHLLECRGCLEERTLPRRFHTAVVRAHLEQTERHGRCPREPYAREVEHAHGVHRFELQCSGWHASRWTKDVTASEMAALMRAFVDAVLTAREGQPLPGPAAGAE</sequence>
<keyword evidence="2" id="KW-1185">Reference proteome</keyword>
<name>A0A919DRD1_9ACTN</name>
<dbReference type="Proteomes" id="UP000608024">
    <property type="component" value="Unassembled WGS sequence"/>
</dbReference>
<evidence type="ECO:0000313" key="2">
    <source>
        <dbReference type="Proteomes" id="UP000608024"/>
    </source>
</evidence>
<evidence type="ECO:0008006" key="3">
    <source>
        <dbReference type="Google" id="ProtNLM"/>
    </source>
</evidence>